<dbReference type="Proteomes" id="UP000245488">
    <property type="component" value="Chromosome"/>
</dbReference>
<protein>
    <submittedName>
        <fullName evidence="1">Uncharacterized protein</fullName>
    </submittedName>
</protein>
<organism evidence="1 2">
    <name type="scientific">Butyrivibrio fibrisolvens</name>
    <dbReference type="NCBI Taxonomy" id="831"/>
    <lineage>
        <taxon>Bacteria</taxon>
        <taxon>Bacillati</taxon>
        <taxon>Bacillota</taxon>
        <taxon>Clostridia</taxon>
        <taxon>Lachnospirales</taxon>
        <taxon>Lachnospiraceae</taxon>
        <taxon>Butyrivibrio</taxon>
    </lineage>
</organism>
<evidence type="ECO:0000313" key="1">
    <source>
        <dbReference type="EMBL" id="PWT28596.1"/>
    </source>
</evidence>
<reference evidence="1 2" key="1">
    <citation type="submission" date="2017-09" db="EMBL/GenBank/DDBJ databases">
        <title>High-quality draft genome sequence of Butyrivibrio fibrisolvens INBov1, isolated from cow rumen.</title>
        <authorList>
            <person name="Rodriguez Hernaez J."/>
            <person name="Rivarola M."/>
            <person name="Paniego N."/>
            <person name="Cravero S."/>
            <person name="Ceron Cucchi M."/>
            <person name="Martinez M.C."/>
        </authorList>
    </citation>
    <scope>NUCLEOTIDE SEQUENCE [LARGE SCALE GENOMIC DNA]</scope>
    <source>
        <strain evidence="1 2">INBov1</strain>
    </source>
</reference>
<sequence length="69" mass="7859">MGTVIMEKENTQQIYSVEADSYDCIGCAIAKGELNPPGGTIYESRNISIFLGERFVRSKRKEFRQKRVV</sequence>
<dbReference type="AlphaFoldDB" id="A0A317G5S8"/>
<proteinExistence type="predicted"/>
<keyword evidence="2" id="KW-1185">Reference proteome</keyword>
<dbReference type="EMBL" id="NXNG01000001">
    <property type="protein sequence ID" value="PWT28596.1"/>
    <property type="molecule type" value="Genomic_DNA"/>
</dbReference>
<gene>
    <name evidence="1" type="ORF">CPT75_16500</name>
</gene>
<dbReference type="RefSeq" id="WP_110073725.1">
    <property type="nucleotide sequence ID" value="NZ_CM009896.1"/>
</dbReference>
<evidence type="ECO:0000313" key="2">
    <source>
        <dbReference type="Proteomes" id="UP000245488"/>
    </source>
</evidence>
<name>A0A317G5S8_BUTFI</name>
<accession>A0A317G5S8</accession>
<comment type="caution">
    <text evidence="1">The sequence shown here is derived from an EMBL/GenBank/DDBJ whole genome shotgun (WGS) entry which is preliminary data.</text>
</comment>